<accession>A0A819UX40</accession>
<keyword evidence="2" id="KW-1133">Transmembrane helix</keyword>
<dbReference type="EMBL" id="CAJOBD010008046">
    <property type="protein sequence ID" value="CAF4102503.1"/>
    <property type="molecule type" value="Genomic_DNA"/>
</dbReference>
<comment type="caution">
    <text evidence="3">The sequence shown here is derived from an EMBL/GenBank/DDBJ whole genome shotgun (WGS) entry which is preliminary data.</text>
</comment>
<keyword evidence="2" id="KW-0472">Membrane</keyword>
<sequence>MVSITTTQSSPSSTNNWPLIGAMLGLIGALALALCCFCYCYLYFLSSAAKRRRYREEQNRWIHNPQANDIFSVVRPPESSSAYNIDITSAPSPAQSHRAKHQQTMLKSMLPIDNTILPILSIRSSLSGRGRNSTSQSHRHKQRTLTSNYERLQRSASISSNDCLTLRALTQRPIRTAINVIPVRRLDHTAVSNKNENIANQSAITNQSQITSATNVSQTSKRNPLKSIRRISTVNVSRVCRISLKKPRY</sequence>
<feature type="region of interest" description="Disordered" evidence="1">
    <location>
        <begin position="126"/>
        <end position="146"/>
    </location>
</feature>
<reference evidence="3" key="1">
    <citation type="submission" date="2021-02" db="EMBL/GenBank/DDBJ databases">
        <authorList>
            <person name="Nowell W R."/>
        </authorList>
    </citation>
    <scope>NUCLEOTIDE SEQUENCE</scope>
</reference>
<feature type="compositionally biased region" description="Low complexity" evidence="1">
    <location>
        <begin position="126"/>
        <end position="135"/>
    </location>
</feature>
<evidence type="ECO:0000256" key="2">
    <source>
        <dbReference type="SAM" id="Phobius"/>
    </source>
</evidence>
<evidence type="ECO:0000313" key="3">
    <source>
        <dbReference type="EMBL" id="CAF4102503.1"/>
    </source>
</evidence>
<dbReference type="AlphaFoldDB" id="A0A819UX40"/>
<feature type="transmembrane region" description="Helical" evidence="2">
    <location>
        <begin position="20"/>
        <end position="45"/>
    </location>
</feature>
<gene>
    <name evidence="3" type="ORF">JBS370_LOCUS31800</name>
</gene>
<evidence type="ECO:0000313" key="4">
    <source>
        <dbReference type="Proteomes" id="UP000663836"/>
    </source>
</evidence>
<protein>
    <submittedName>
        <fullName evidence="3">Uncharacterized protein</fullName>
    </submittedName>
</protein>
<organism evidence="3 4">
    <name type="scientific">Rotaria sordida</name>
    <dbReference type="NCBI Taxonomy" id="392033"/>
    <lineage>
        <taxon>Eukaryota</taxon>
        <taxon>Metazoa</taxon>
        <taxon>Spiralia</taxon>
        <taxon>Gnathifera</taxon>
        <taxon>Rotifera</taxon>
        <taxon>Eurotatoria</taxon>
        <taxon>Bdelloidea</taxon>
        <taxon>Philodinida</taxon>
        <taxon>Philodinidae</taxon>
        <taxon>Rotaria</taxon>
    </lineage>
</organism>
<evidence type="ECO:0000256" key="1">
    <source>
        <dbReference type="SAM" id="MobiDB-lite"/>
    </source>
</evidence>
<proteinExistence type="predicted"/>
<keyword evidence="2" id="KW-0812">Transmembrane</keyword>
<dbReference type="Proteomes" id="UP000663836">
    <property type="component" value="Unassembled WGS sequence"/>
</dbReference>
<name>A0A819UX40_9BILA</name>